<sequence>MDGDVRGSVSSKERISLRLWVFKFIHYEDAESFGVSVEGYRPNDQTETTLRNWHSTAIEERISSSLLRSRSGSIYELRGCIDKELAHQYGYPAELVSMFTNGFPRNWKHILKKFSDAVRATIPLIKSQNFSTFGRCLTLDGLRESNQTVQLSAGISILTPSLTLPDVTEELESEGKADTFHEAVVQPVTKLQPSAILADDTDVVNSAKDMGSNKTNFGGQDTSRRNTAGGSVVSVSKFVQYEPASVLSSNLSIHHHAEDPIVTIGTVSYICQLTNLKSGSLGRGSNNDVIELSEWSIRFAPIGYSDPALGFPAFVVLGSKEGHPTQWQTSIVTRVESAQIFHTMSTKYCLIGEMNAVDSASFPKMFVSKFLRGFPRDWRTTITELYNSFFSHLERTARSTSRLEHGSRAKSSYPERNLRSPRGNGSTIESHTSDTSPEIFSKETGTDVRRSRSGRCVHAPLAQWAGQRIRYDGLGNVIGSDLCNYYGMSSNGDTAKRSGSAAKVRKASGNCYSEKPPRKQAFGTSNASTYDVKANCGKTVALSHGDRRAIESRALHVVQDESDDSSFEQKLRLKRRLILNKARELQKQQEELLDLERRIANEEKKCRRNWTTGKRLVSRIEERRVNQRKLGKRLLYNVDDRNEVFWEDDEERKCFEEEWARENMELCTESDDSEDEWSERVQKKRKIPAKRKKKRLPSSGVSSVNDEISDGGNEKDPAVDGGEESCVKFPIRKERRWHKAELQRLKLVLAAIHVCNEDDWEKVSRSLGGGRDPESCKEAAIKRLKWKPTYPSSSPVPEITSEFVTARAGTIAHHHQTNEYTRKFMMGGSVQGEDYFNQNTTAMSNLQSIPDVTEFDADDSLLEVIITPEEGVDKMKRTIRRQFFAEPVDDDTPPRRQSSGIHRVTPTDSAQRERQARYCHHILSKGGRGKGISRMNFSHTDGLTCLERTRDEERSRNVHTFGDLQENLEKVAKLTQNVARRTVDCNGSSFHSDLEGSDFDDNLEDSL</sequence>
<dbReference type="PANTHER" id="PTHR16124:SF3">
    <property type="entry name" value="MIS18-BINDING PROTEIN 1"/>
    <property type="match status" value="1"/>
</dbReference>
<reference evidence="4" key="1">
    <citation type="submission" date="2012-09" db="EMBL/GenBank/DDBJ databases">
        <authorList>
            <person name="Martin A.A."/>
        </authorList>
    </citation>
    <scope>NUCLEOTIDE SEQUENCE</scope>
</reference>
<feature type="coiled-coil region" evidence="1">
    <location>
        <begin position="578"/>
        <end position="605"/>
    </location>
</feature>
<accession>A0A0K0DHL1</accession>
<feature type="domain" description="SANTA" evidence="3">
    <location>
        <begin position="15"/>
        <end position="109"/>
    </location>
</feature>
<evidence type="ECO:0000256" key="1">
    <source>
        <dbReference type="SAM" id="Coils"/>
    </source>
</evidence>
<feature type="region of interest" description="Disordered" evidence="2">
    <location>
        <begin position="400"/>
        <end position="447"/>
    </location>
</feature>
<dbReference type="Proteomes" id="UP000035642">
    <property type="component" value="Unassembled WGS sequence"/>
</dbReference>
<reference evidence="5" key="2">
    <citation type="submission" date="2017-02" db="UniProtKB">
        <authorList>
            <consortium name="WormBaseParasite"/>
        </authorList>
    </citation>
    <scope>IDENTIFICATION</scope>
</reference>
<keyword evidence="1" id="KW-0175">Coiled coil</keyword>
<organism evidence="4 5">
    <name type="scientific">Angiostrongylus cantonensis</name>
    <name type="common">Rat lungworm</name>
    <dbReference type="NCBI Taxonomy" id="6313"/>
    <lineage>
        <taxon>Eukaryota</taxon>
        <taxon>Metazoa</taxon>
        <taxon>Ecdysozoa</taxon>
        <taxon>Nematoda</taxon>
        <taxon>Chromadorea</taxon>
        <taxon>Rhabditida</taxon>
        <taxon>Rhabditina</taxon>
        <taxon>Rhabditomorpha</taxon>
        <taxon>Strongyloidea</taxon>
        <taxon>Metastrongylidae</taxon>
        <taxon>Angiostrongylus</taxon>
    </lineage>
</organism>
<evidence type="ECO:0000259" key="3">
    <source>
        <dbReference type="Pfam" id="PF09133"/>
    </source>
</evidence>
<dbReference type="Pfam" id="PF09133">
    <property type="entry name" value="SANTA"/>
    <property type="match status" value="2"/>
</dbReference>
<evidence type="ECO:0000313" key="4">
    <source>
        <dbReference type="Proteomes" id="UP000035642"/>
    </source>
</evidence>
<dbReference type="PANTHER" id="PTHR16124">
    <property type="entry name" value="MIS18-BINDING PROTEIN 1"/>
    <property type="match status" value="1"/>
</dbReference>
<dbReference type="STRING" id="6313.A0A0K0DHL1"/>
<feature type="domain" description="SANTA" evidence="3">
    <location>
        <begin position="291"/>
        <end position="380"/>
    </location>
</feature>
<evidence type="ECO:0000313" key="5">
    <source>
        <dbReference type="WBParaSite" id="ACAC_0001068701-mRNA-1"/>
    </source>
</evidence>
<feature type="compositionally biased region" description="Basic residues" evidence="2">
    <location>
        <begin position="682"/>
        <end position="696"/>
    </location>
</feature>
<name>A0A0K0DHL1_ANGCA</name>
<feature type="region of interest" description="Disordered" evidence="2">
    <location>
        <begin position="886"/>
        <end position="914"/>
    </location>
</feature>
<dbReference type="AlphaFoldDB" id="A0A0K0DHL1"/>
<dbReference type="GO" id="GO:0000775">
    <property type="term" value="C:chromosome, centromeric region"/>
    <property type="evidence" value="ECO:0007669"/>
    <property type="project" value="TreeGrafter"/>
</dbReference>
<dbReference type="InterPro" id="IPR039110">
    <property type="entry name" value="KNL2-like"/>
</dbReference>
<feature type="region of interest" description="Disordered" evidence="2">
    <location>
        <begin position="209"/>
        <end position="228"/>
    </location>
</feature>
<feature type="region of interest" description="Disordered" evidence="2">
    <location>
        <begin position="677"/>
        <end position="722"/>
    </location>
</feature>
<feature type="compositionally biased region" description="Polar residues" evidence="2">
    <location>
        <begin position="423"/>
        <end position="438"/>
    </location>
</feature>
<protein>
    <submittedName>
        <fullName evidence="5">SANTA domain-containing protein</fullName>
    </submittedName>
</protein>
<dbReference type="WBParaSite" id="ACAC_0001068701-mRNA-1">
    <property type="protein sequence ID" value="ACAC_0001068701-mRNA-1"/>
    <property type="gene ID" value="ACAC_0001068701"/>
</dbReference>
<keyword evidence="4" id="KW-1185">Reference proteome</keyword>
<proteinExistence type="predicted"/>
<dbReference type="InterPro" id="IPR015216">
    <property type="entry name" value="SANTA"/>
</dbReference>
<evidence type="ECO:0000256" key="2">
    <source>
        <dbReference type="SAM" id="MobiDB-lite"/>
    </source>
</evidence>
<feature type="compositionally biased region" description="Polar residues" evidence="2">
    <location>
        <begin position="212"/>
        <end position="228"/>
    </location>
</feature>